<dbReference type="AlphaFoldDB" id="A0AAV0V6W8"/>
<comment type="caution">
    <text evidence="1">The sequence shown here is derived from an EMBL/GenBank/DDBJ whole genome shotgun (WGS) entry which is preliminary data.</text>
</comment>
<protein>
    <submittedName>
        <fullName evidence="1">Uncharacterized protein</fullName>
    </submittedName>
</protein>
<name>A0AAV0V6W8_9STRA</name>
<sequence length="198" mass="21754">MSHPYSGPIRLRSNSYASSGGLSSPHSIASNFSYASQTTTASSLRSVIDLGDMDKFYQSGVDNALQTSSTPRSSGGTDGRLSFEMQKFFQAYGAAAARGSRCSYEKNGSYGSGSSTVRSSDLNQLRPNDMATYLRRSSASMHRSDHPNNMRHMTSTLCTAGHRPHLRTRPRLSDPKTSYWLTAYHLDDEQRVSLHAIL</sequence>
<accession>A0AAV0V6W8</accession>
<dbReference type="EMBL" id="CANTFM010002227">
    <property type="protein sequence ID" value="CAI5744944.1"/>
    <property type="molecule type" value="Genomic_DNA"/>
</dbReference>
<evidence type="ECO:0000313" key="1">
    <source>
        <dbReference type="EMBL" id="CAI5744944.1"/>
    </source>
</evidence>
<reference evidence="1" key="1">
    <citation type="submission" date="2022-12" db="EMBL/GenBank/DDBJ databases">
        <authorList>
            <person name="Webb A."/>
        </authorList>
    </citation>
    <scope>NUCLEOTIDE SEQUENCE</scope>
    <source>
        <strain evidence="1">Pd1</strain>
    </source>
</reference>
<organism evidence="1 2">
    <name type="scientific">Peronospora destructor</name>
    <dbReference type="NCBI Taxonomy" id="86335"/>
    <lineage>
        <taxon>Eukaryota</taxon>
        <taxon>Sar</taxon>
        <taxon>Stramenopiles</taxon>
        <taxon>Oomycota</taxon>
        <taxon>Peronosporomycetes</taxon>
        <taxon>Peronosporales</taxon>
        <taxon>Peronosporaceae</taxon>
        <taxon>Peronospora</taxon>
    </lineage>
</organism>
<proteinExistence type="predicted"/>
<keyword evidence="2" id="KW-1185">Reference proteome</keyword>
<gene>
    <name evidence="1" type="ORF">PDE001_LOCUS10063</name>
</gene>
<dbReference type="Proteomes" id="UP001162029">
    <property type="component" value="Unassembled WGS sequence"/>
</dbReference>
<evidence type="ECO:0000313" key="2">
    <source>
        <dbReference type="Proteomes" id="UP001162029"/>
    </source>
</evidence>